<sequence length="88" mass="10205">MNGLGLVSAKKLIGLEFPDRETFRKAARIAAEKKIPVDAPGRKTLVIKKTDKKYFKHLLFTERRIAIPEMLSQNELVLLRKKYERLPK</sequence>
<evidence type="ECO:0000313" key="2">
    <source>
        <dbReference type="Proteomes" id="UP000177982"/>
    </source>
</evidence>
<proteinExistence type="predicted"/>
<gene>
    <name evidence="1" type="ORF">A2934_03495</name>
</gene>
<evidence type="ECO:0000313" key="1">
    <source>
        <dbReference type="EMBL" id="OHA06416.1"/>
    </source>
</evidence>
<dbReference type="AlphaFoldDB" id="A0A1G2L3Y6"/>
<comment type="caution">
    <text evidence="1">The sequence shown here is derived from an EMBL/GenBank/DDBJ whole genome shotgun (WGS) entry which is preliminary data.</text>
</comment>
<reference evidence="1 2" key="1">
    <citation type="journal article" date="2016" name="Nat. Commun.">
        <title>Thousands of microbial genomes shed light on interconnected biogeochemical processes in an aquifer system.</title>
        <authorList>
            <person name="Anantharaman K."/>
            <person name="Brown C.T."/>
            <person name="Hug L.A."/>
            <person name="Sharon I."/>
            <person name="Castelle C.J."/>
            <person name="Probst A.J."/>
            <person name="Thomas B.C."/>
            <person name="Singh A."/>
            <person name="Wilkins M.J."/>
            <person name="Karaoz U."/>
            <person name="Brodie E.L."/>
            <person name="Williams K.H."/>
            <person name="Hubbard S.S."/>
            <person name="Banfield J.F."/>
        </authorList>
    </citation>
    <scope>NUCLEOTIDE SEQUENCE [LARGE SCALE GENOMIC DNA]</scope>
</reference>
<dbReference type="Proteomes" id="UP000177982">
    <property type="component" value="Unassembled WGS sequence"/>
</dbReference>
<name>A0A1G2L3Y6_9BACT</name>
<protein>
    <submittedName>
        <fullName evidence="1">Uncharacterized protein</fullName>
    </submittedName>
</protein>
<accession>A0A1G2L3Y6</accession>
<dbReference type="EMBL" id="MHQO01000031">
    <property type="protein sequence ID" value="OHA06416.1"/>
    <property type="molecule type" value="Genomic_DNA"/>
</dbReference>
<organism evidence="1 2">
    <name type="scientific">Candidatus Sungbacteria bacterium RIFCSPLOWO2_01_FULL_47_10</name>
    <dbReference type="NCBI Taxonomy" id="1802276"/>
    <lineage>
        <taxon>Bacteria</taxon>
        <taxon>Candidatus Sungiibacteriota</taxon>
    </lineage>
</organism>